<dbReference type="PROSITE" id="PS51892">
    <property type="entry name" value="SUBTILASE"/>
    <property type="match status" value="1"/>
</dbReference>
<evidence type="ECO:0000259" key="11">
    <source>
        <dbReference type="Pfam" id="PF00082"/>
    </source>
</evidence>
<feature type="domain" description="C5a peptidase/Subtilisin-like protease SBT2-like Fn3-like" evidence="12">
    <location>
        <begin position="656"/>
        <end position="774"/>
    </location>
</feature>
<keyword evidence="3 10" id="KW-0732">Signal</keyword>
<feature type="signal peptide" evidence="10">
    <location>
        <begin position="1"/>
        <end position="19"/>
    </location>
</feature>
<feature type="active site" description="Charge relay system" evidence="6 7">
    <location>
        <position position="577"/>
    </location>
</feature>
<evidence type="ECO:0000256" key="7">
    <source>
        <dbReference type="PROSITE-ProRule" id="PRU01240"/>
    </source>
</evidence>
<evidence type="ECO:0000256" key="1">
    <source>
        <dbReference type="ARBA" id="ARBA00011073"/>
    </source>
</evidence>
<feature type="active site" description="Charge relay system" evidence="6 7">
    <location>
        <position position="247"/>
    </location>
</feature>
<feature type="chain" id="PRO_5040905648" evidence="10">
    <location>
        <begin position="20"/>
        <end position="988"/>
    </location>
</feature>
<feature type="compositionally biased region" description="Low complexity" evidence="9">
    <location>
        <begin position="152"/>
        <end position="162"/>
    </location>
</feature>
<dbReference type="PROSITE" id="PS00137">
    <property type="entry name" value="SUBTILASE_HIS"/>
    <property type="match status" value="1"/>
</dbReference>
<keyword evidence="5 7" id="KW-0720">Serine protease</keyword>
<dbReference type="PANTHER" id="PTHR43806">
    <property type="entry name" value="PEPTIDASE S8"/>
    <property type="match status" value="1"/>
</dbReference>
<dbReference type="InterPro" id="IPR023827">
    <property type="entry name" value="Peptidase_S8_Asp-AS"/>
</dbReference>
<sequence length="988" mass="105974">MYTRFVLAAVLALPSLCLSLKLPTGKPQPSDVVEGAFIIQLSTSSVLADRDSRASQTNAHEVFHKRAEASNLDYSVTRHYTKPTIFYGLSITLNGNSSDPTIQSQIASIEGVENVWPVVRVYQNAPAGPQKVSKKQKRATTSSSSIGKRSNTTSTLPVSLTPPKVSGTSNVLASLEMSDVDKLHALGVKGSGIKIGIIDTGVDYRHPSLGQGFGPGYKIAGGHAYVDDDNNRIDSEDPLTTCVEGGHGTHVAGIVGMEDPDDAGFGLVGVAPDAEIYMYRVFSCDSDSGARSDDIIAAMEQAHTDGVDVVSMSLSQDEQWEWNDPFATTTSSLVADGIAVFAAAGNDGEEGMFVPGAPGTGPDVISVGCIDNANFPTTYTTTDSHGNNLSYASVFPYSGEHDVYILGGTGTGCYADEWSAASSTVASKNDTIIAFHYSWNGSDCDFSTREEYWAEYDFSYIMAWADESSDPYAQQHVLLEQSDNTTLYSNLLPADGVALTGYYSAAGGYGNYTLDFTSQDVTSVSMETAGAVSYFTSFGPDWEYLELKPQLSAPGASILSTWPLGFNAGYAVIRGTSMSTPYAAASYALIKSAFPSLSVANIRSLLQSTSVPAASAYYPDLTQTVVQQGAGLINVYNAYLSANSTVITPSEFAIGDTDDYGNSTLNFTIANSGTEPQTYTISHSGAALTYFRPFGFYLDPFVPETSADLTTPEYDTYATVTFPSGSSVTVAAGATETFYFAINPPSGLDESKIPVISGFINVESTSGLKYSLPYEGLPYSRWNAKYIDTGSHTLNSSLTVSWPTIIMYNEDTEDIVNYYNGSGIMVLDKRPIIIDDLEVGPLFNTLQPSWNVRVEILAANTTFVPTYYGFNPNQTISPVVLTTATYRNVMEDGTTPTYGLQGSNPGLPVAGLIDFPDMDVTADTDEFEDEGGEAPTVVGDYRFLLSVLKWGGLVENWPEDWETWLSPRMRVVDGGLTNYGMPAGTPIF</sequence>
<name>A0A9W9CTM4_9PEZI</name>
<feature type="active site" description="Charge relay system" evidence="6 7">
    <location>
        <position position="199"/>
    </location>
</feature>
<dbReference type="Gene3D" id="3.40.50.200">
    <property type="entry name" value="Peptidase S8/S53 domain"/>
    <property type="match status" value="2"/>
</dbReference>
<keyword evidence="2 7" id="KW-0645">Protease</keyword>
<dbReference type="EMBL" id="JAPEVB010000005">
    <property type="protein sequence ID" value="KAJ4387571.1"/>
    <property type="molecule type" value="Genomic_DNA"/>
</dbReference>
<evidence type="ECO:0000259" key="12">
    <source>
        <dbReference type="Pfam" id="PF06280"/>
    </source>
</evidence>
<accession>A0A9W9CTM4</accession>
<protein>
    <submittedName>
        <fullName evidence="13">Uncharacterized protein</fullName>
    </submittedName>
</protein>
<dbReference type="CDD" id="cd07489">
    <property type="entry name" value="Peptidases_S8_5"/>
    <property type="match status" value="1"/>
</dbReference>
<dbReference type="GO" id="GO:0006508">
    <property type="term" value="P:proteolysis"/>
    <property type="evidence" value="ECO:0007669"/>
    <property type="project" value="UniProtKB-KW"/>
</dbReference>
<dbReference type="InterPro" id="IPR000209">
    <property type="entry name" value="Peptidase_S8/S53_dom"/>
</dbReference>
<reference evidence="13" key="1">
    <citation type="submission" date="2022-10" db="EMBL/GenBank/DDBJ databases">
        <title>Tapping the CABI collections for fungal endophytes: first genome assemblies for Collariella, Neodidymelliopsis, Ascochyta clinopodiicola, Didymella pomorum, Didymosphaeria variabile, Neocosmospora piperis and Neocucurbitaria cava.</title>
        <authorList>
            <person name="Hill R."/>
        </authorList>
    </citation>
    <scope>NUCLEOTIDE SEQUENCE</scope>
    <source>
        <strain evidence="13">IMI 355082</strain>
    </source>
</reference>
<keyword evidence="14" id="KW-1185">Reference proteome</keyword>
<organism evidence="13 14">
    <name type="scientific">Gnomoniopsis smithogilvyi</name>
    <dbReference type="NCBI Taxonomy" id="1191159"/>
    <lineage>
        <taxon>Eukaryota</taxon>
        <taxon>Fungi</taxon>
        <taxon>Dikarya</taxon>
        <taxon>Ascomycota</taxon>
        <taxon>Pezizomycotina</taxon>
        <taxon>Sordariomycetes</taxon>
        <taxon>Sordariomycetidae</taxon>
        <taxon>Diaporthales</taxon>
        <taxon>Gnomoniaceae</taxon>
        <taxon>Gnomoniopsis</taxon>
    </lineage>
</organism>
<dbReference type="InterPro" id="IPR034187">
    <property type="entry name" value="Peptidases_S8_5"/>
</dbReference>
<evidence type="ECO:0000256" key="6">
    <source>
        <dbReference type="PIRSR" id="PIRSR615500-1"/>
    </source>
</evidence>
<dbReference type="GO" id="GO:0016020">
    <property type="term" value="C:membrane"/>
    <property type="evidence" value="ECO:0007669"/>
    <property type="project" value="InterPro"/>
</dbReference>
<dbReference type="SUPFAM" id="SSF52743">
    <property type="entry name" value="Subtilisin-like"/>
    <property type="match status" value="1"/>
</dbReference>
<gene>
    <name evidence="13" type="ORF">N0V93_008166</name>
</gene>
<comment type="similarity">
    <text evidence="1 7 8">Belongs to the peptidase S8 family.</text>
</comment>
<dbReference type="InterPro" id="IPR050131">
    <property type="entry name" value="Peptidase_S8_subtilisin-like"/>
</dbReference>
<dbReference type="InterPro" id="IPR036852">
    <property type="entry name" value="Peptidase_S8/S53_dom_sf"/>
</dbReference>
<dbReference type="Pfam" id="PF06280">
    <property type="entry name" value="fn3_5"/>
    <property type="match status" value="1"/>
</dbReference>
<evidence type="ECO:0000256" key="8">
    <source>
        <dbReference type="RuleBase" id="RU003355"/>
    </source>
</evidence>
<dbReference type="InterPro" id="IPR022398">
    <property type="entry name" value="Peptidase_S8_His-AS"/>
</dbReference>
<feature type="compositionally biased region" description="Polar residues" evidence="9">
    <location>
        <begin position="139"/>
        <end position="151"/>
    </location>
</feature>
<dbReference type="PANTHER" id="PTHR43806:SF66">
    <property type="entry name" value="SERIN ENDOPEPTIDASE"/>
    <property type="match status" value="1"/>
</dbReference>
<dbReference type="InterPro" id="IPR010435">
    <property type="entry name" value="C5a/SBT2-like_Fn3"/>
</dbReference>
<evidence type="ECO:0000313" key="13">
    <source>
        <dbReference type="EMBL" id="KAJ4387571.1"/>
    </source>
</evidence>
<feature type="region of interest" description="Disordered" evidence="9">
    <location>
        <begin position="127"/>
        <end position="162"/>
    </location>
</feature>
<dbReference type="Pfam" id="PF00082">
    <property type="entry name" value="Peptidase_S8"/>
    <property type="match status" value="1"/>
</dbReference>
<evidence type="ECO:0000313" key="14">
    <source>
        <dbReference type="Proteomes" id="UP001140453"/>
    </source>
</evidence>
<dbReference type="PRINTS" id="PR00723">
    <property type="entry name" value="SUBTILISIN"/>
</dbReference>
<dbReference type="OrthoDB" id="10256524at2759"/>
<evidence type="ECO:0000256" key="5">
    <source>
        <dbReference type="ARBA" id="ARBA00022825"/>
    </source>
</evidence>
<dbReference type="PROSITE" id="PS00136">
    <property type="entry name" value="SUBTILASE_ASP"/>
    <property type="match status" value="1"/>
</dbReference>
<dbReference type="AlphaFoldDB" id="A0A9W9CTM4"/>
<proteinExistence type="inferred from homology"/>
<evidence type="ECO:0000256" key="9">
    <source>
        <dbReference type="SAM" id="MobiDB-lite"/>
    </source>
</evidence>
<dbReference type="GO" id="GO:0004252">
    <property type="term" value="F:serine-type endopeptidase activity"/>
    <property type="evidence" value="ECO:0007669"/>
    <property type="project" value="UniProtKB-UniRule"/>
</dbReference>
<dbReference type="InterPro" id="IPR023828">
    <property type="entry name" value="Peptidase_S8_Ser-AS"/>
</dbReference>
<dbReference type="InterPro" id="IPR015500">
    <property type="entry name" value="Peptidase_S8_subtilisin-rel"/>
</dbReference>
<dbReference type="Proteomes" id="UP001140453">
    <property type="component" value="Unassembled WGS sequence"/>
</dbReference>
<evidence type="ECO:0000256" key="2">
    <source>
        <dbReference type="ARBA" id="ARBA00022670"/>
    </source>
</evidence>
<feature type="domain" description="Peptidase S8/S53" evidence="11">
    <location>
        <begin position="190"/>
        <end position="614"/>
    </location>
</feature>
<evidence type="ECO:0000256" key="10">
    <source>
        <dbReference type="SAM" id="SignalP"/>
    </source>
</evidence>
<comment type="caution">
    <text evidence="13">The sequence shown here is derived from an EMBL/GenBank/DDBJ whole genome shotgun (WGS) entry which is preliminary data.</text>
</comment>
<evidence type="ECO:0000256" key="4">
    <source>
        <dbReference type="ARBA" id="ARBA00022801"/>
    </source>
</evidence>
<dbReference type="PROSITE" id="PS00138">
    <property type="entry name" value="SUBTILASE_SER"/>
    <property type="match status" value="1"/>
</dbReference>
<evidence type="ECO:0000256" key="3">
    <source>
        <dbReference type="ARBA" id="ARBA00022729"/>
    </source>
</evidence>
<keyword evidence="4 7" id="KW-0378">Hydrolase</keyword>